<evidence type="ECO:0000313" key="1">
    <source>
        <dbReference type="Proteomes" id="UP000095286"/>
    </source>
</evidence>
<evidence type="ECO:0000313" key="2">
    <source>
        <dbReference type="WBParaSite" id="RSKR_0000143750.1"/>
    </source>
</evidence>
<accession>A0AC35TKH4</accession>
<proteinExistence type="predicted"/>
<organism evidence="1 2">
    <name type="scientific">Rhabditophanes sp. KR3021</name>
    <dbReference type="NCBI Taxonomy" id="114890"/>
    <lineage>
        <taxon>Eukaryota</taxon>
        <taxon>Metazoa</taxon>
        <taxon>Ecdysozoa</taxon>
        <taxon>Nematoda</taxon>
        <taxon>Chromadorea</taxon>
        <taxon>Rhabditida</taxon>
        <taxon>Tylenchina</taxon>
        <taxon>Panagrolaimomorpha</taxon>
        <taxon>Strongyloidoidea</taxon>
        <taxon>Alloionematidae</taxon>
        <taxon>Rhabditophanes</taxon>
    </lineage>
</organism>
<dbReference type="WBParaSite" id="RSKR_0000143750.1">
    <property type="protein sequence ID" value="RSKR_0000143750.1"/>
    <property type="gene ID" value="RSKR_0000143750"/>
</dbReference>
<dbReference type="Proteomes" id="UP000095286">
    <property type="component" value="Unplaced"/>
</dbReference>
<name>A0AC35TKH4_9BILA</name>
<protein>
    <submittedName>
        <fullName evidence="2">Uncharacterized protein</fullName>
    </submittedName>
</protein>
<sequence length="178" mass="20854">MRLFTTLLTFLFLILNPMMIITTLRELESSIKYLLKEHYGHISVEVEVNNVIFNIVTSIYGLFSCRPCFIKPLLYDCTFSTVVLILSVIHSLAMCWKFTHIKDDEFAISQSQNHAYIGIGLLLLYFVWICISIVAYFDVQRLHVNFLEWIYKERSTAFNPQDLIFLENRGRVLNSIEI</sequence>
<reference evidence="2" key="1">
    <citation type="submission" date="2016-11" db="UniProtKB">
        <authorList>
            <consortium name="WormBaseParasite"/>
        </authorList>
    </citation>
    <scope>IDENTIFICATION</scope>
    <source>
        <strain evidence="2">KR3021</strain>
    </source>
</reference>